<organism evidence="1 2">
    <name type="scientific">Streptomyces capoamus</name>
    <dbReference type="NCBI Taxonomy" id="68183"/>
    <lineage>
        <taxon>Bacteria</taxon>
        <taxon>Bacillati</taxon>
        <taxon>Actinomycetota</taxon>
        <taxon>Actinomycetes</taxon>
        <taxon>Kitasatosporales</taxon>
        <taxon>Streptomycetaceae</taxon>
        <taxon>Streptomyces</taxon>
    </lineage>
</organism>
<proteinExistence type="predicted"/>
<keyword evidence="2" id="KW-1185">Reference proteome</keyword>
<protein>
    <recommendedName>
        <fullName evidence="3">Regulator component</fullName>
    </recommendedName>
</protein>
<evidence type="ECO:0000313" key="1">
    <source>
        <dbReference type="EMBL" id="GHG56930.1"/>
    </source>
</evidence>
<dbReference type="AlphaFoldDB" id="A0A919KAC0"/>
<dbReference type="Proteomes" id="UP000619355">
    <property type="component" value="Unassembled WGS sequence"/>
</dbReference>
<reference evidence="2" key="1">
    <citation type="journal article" date="2019" name="Int. J. Syst. Evol. Microbiol.">
        <title>The Global Catalogue of Microorganisms (GCM) 10K type strain sequencing project: providing services to taxonomists for standard genome sequencing and annotation.</title>
        <authorList>
            <consortium name="The Broad Institute Genomics Platform"/>
            <consortium name="The Broad Institute Genome Sequencing Center for Infectious Disease"/>
            <person name="Wu L."/>
            <person name="Ma J."/>
        </authorList>
    </citation>
    <scope>NUCLEOTIDE SEQUENCE [LARGE SCALE GENOMIC DNA]</scope>
    <source>
        <strain evidence="2">JCM 4253</strain>
    </source>
</reference>
<evidence type="ECO:0000313" key="2">
    <source>
        <dbReference type="Proteomes" id="UP000619355"/>
    </source>
</evidence>
<comment type="caution">
    <text evidence="1">The sequence shown here is derived from an EMBL/GenBank/DDBJ whole genome shotgun (WGS) entry which is preliminary data.</text>
</comment>
<sequence>MLSRPNGVTRQVRRTGEYAALRRRCTGILRDLGIPRSLPLEAVRERVEELRGRPLVLRELPEEAAATGACGLWLGTANADYVFYEARTAPLHREHIILHEIGHVLCDHHRSLTEEGGQPAGDLLAGLQPHLVARLMARTSYTNTEEQEAEMIATLIQSAGTTGRVAGPLGRLGAFLGVTADAGE</sequence>
<gene>
    <name evidence="1" type="ORF">GCM10018980_43180</name>
</gene>
<dbReference type="EMBL" id="BNBF01000013">
    <property type="protein sequence ID" value="GHG56930.1"/>
    <property type="molecule type" value="Genomic_DNA"/>
</dbReference>
<evidence type="ECO:0008006" key="3">
    <source>
        <dbReference type="Google" id="ProtNLM"/>
    </source>
</evidence>
<accession>A0A919KAC0</accession>
<name>A0A919KAC0_9ACTN</name>